<protein>
    <submittedName>
        <fullName evidence="1">Uncharacterized protein</fullName>
    </submittedName>
</protein>
<reference evidence="1 2" key="1">
    <citation type="journal article" date="2023" name="Nucleic Acids Res.">
        <title>The hologenome of Daphnia magna reveals possible DNA methylation and microbiome-mediated evolution of the host genome.</title>
        <authorList>
            <person name="Chaturvedi A."/>
            <person name="Li X."/>
            <person name="Dhandapani V."/>
            <person name="Marshall H."/>
            <person name="Kissane S."/>
            <person name="Cuenca-Cambronero M."/>
            <person name="Asole G."/>
            <person name="Calvet F."/>
            <person name="Ruiz-Romero M."/>
            <person name="Marangio P."/>
            <person name="Guigo R."/>
            <person name="Rago D."/>
            <person name="Mirbahai L."/>
            <person name="Eastwood N."/>
            <person name="Colbourne J.K."/>
            <person name="Zhou J."/>
            <person name="Mallon E."/>
            <person name="Orsini L."/>
        </authorList>
    </citation>
    <scope>NUCLEOTIDE SEQUENCE [LARGE SCALE GENOMIC DNA]</scope>
    <source>
        <strain evidence="1">LRV0_1</strain>
    </source>
</reference>
<dbReference type="EMBL" id="JAOYFB010000040">
    <property type="protein sequence ID" value="KAK4035961.1"/>
    <property type="molecule type" value="Genomic_DNA"/>
</dbReference>
<sequence>MVFWFHTLADAVCKYSIDLIAVSLFPLTRFSTWYEKYYSQQFIGVESWIVMVQPLLLQCLTGFSDSVGYQINEAILDYFEYWAFARKIIIRE</sequence>
<accession>A0ABR0B2P8</accession>
<keyword evidence="2" id="KW-1185">Reference proteome</keyword>
<gene>
    <name evidence="1" type="ORF">OUZ56_028039</name>
</gene>
<evidence type="ECO:0000313" key="2">
    <source>
        <dbReference type="Proteomes" id="UP001234178"/>
    </source>
</evidence>
<evidence type="ECO:0000313" key="1">
    <source>
        <dbReference type="EMBL" id="KAK4035961.1"/>
    </source>
</evidence>
<proteinExistence type="predicted"/>
<comment type="caution">
    <text evidence="1">The sequence shown here is derived from an EMBL/GenBank/DDBJ whole genome shotgun (WGS) entry which is preliminary data.</text>
</comment>
<organism evidence="1 2">
    <name type="scientific">Daphnia magna</name>
    <dbReference type="NCBI Taxonomy" id="35525"/>
    <lineage>
        <taxon>Eukaryota</taxon>
        <taxon>Metazoa</taxon>
        <taxon>Ecdysozoa</taxon>
        <taxon>Arthropoda</taxon>
        <taxon>Crustacea</taxon>
        <taxon>Branchiopoda</taxon>
        <taxon>Diplostraca</taxon>
        <taxon>Cladocera</taxon>
        <taxon>Anomopoda</taxon>
        <taxon>Daphniidae</taxon>
        <taxon>Daphnia</taxon>
    </lineage>
</organism>
<name>A0ABR0B2P8_9CRUS</name>
<dbReference type="Proteomes" id="UP001234178">
    <property type="component" value="Unassembled WGS sequence"/>
</dbReference>